<evidence type="ECO:0000313" key="1">
    <source>
        <dbReference type="EMBL" id="HEM67783.1"/>
    </source>
</evidence>
<accession>A0A7J2U677</accession>
<gene>
    <name evidence="1" type="ORF">ENO26_09525</name>
</gene>
<name>A0A7J2U677_9CREN</name>
<comment type="caution">
    <text evidence="1">The sequence shown here is derived from an EMBL/GenBank/DDBJ whole genome shotgun (WGS) entry which is preliminary data.</text>
</comment>
<sequence>MSTKYKITLLPEYMLGRFFQLTTLSLYTSRLATTDEQQFNNIYTHLIEDGFAYLTLNDLQQLAELILDMLAIKFEADKRDLCDIYKKGVKREPQFYRAGVGDGRIFKSLQLTNFNPTQQCNISLKNDYYTVTTLSFIEAVLEKKVNVVNVSDVPMLLKALFYSYVRGSEKKEGKVYIDNVSVALAVAGALISFTGKVIINEKSYEHFIVPDGSSTSMSASALFYELVFRNTYDKLRDLIKNFADLNGVSLARAFLMAIASQITKIKDRKLDELLKENIAERYLGVRIATGDRPDILWIAPITITDFINTRIKQEIIDMLSSLASLIWKSKMEDEVLENLTKVVSTCVNSLTEYYFTNNLDALIECSRNVVILSGNEKIDGGIKRLLSKLVIRVRDLAQ</sequence>
<dbReference type="AlphaFoldDB" id="A0A7J2U677"/>
<organism evidence="1">
    <name type="scientific">Ignisphaera aggregans</name>
    <dbReference type="NCBI Taxonomy" id="334771"/>
    <lineage>
        <taxon>Archaea</taxon>
        <taxon>Thermoproteota</taxon>
        <taxon>Thermoprotei</taxon>
        <taxon>Desulfurococcales</taxon>
        <taxon>Desulfurococcaceae</taxon>
        <taxon>Ignisphaera</taxon>
    </lineage>
</organism>
<protein>
    <submittedName>
        <fullName evidence="1">Uncharacterized protein</fullName>
    </submittedName>
</protein>
<proteinExistence type="predicted"/>
<dbReference type="EMBL" id="DSEU01000068">
    <property type="protein sequence ID" value="HEM67783.1"/>
    <property type="molecule type" value="Genomic_DNA"/>
</dbReference>
<reference evidence="1" key="1">
    <citation type="journal article" date="2020" name="mSystems">
        <title>Genome- and Community-Level Interaction Insights into Carbon Utilization and Element Cycling Functions of Hydrothermarchaeota in Hydrothermal Sediment.</title>
        <authorList>
            <person name="Zhou Z."/>
            <person name="Liu Y."/>
            <person name="Xu W."/>
            <person name="Pan J."/>
            <person name="Luo Z.H."/>
            <person name="Li M."/>
        </authorList>
    </citation>
    <scope>NUCLEOTIDE SEQUENCE [LARGE SCALE GENOMIC DNA]</scope>
    <source>
        <strain evidence="1">SpSt-125</strain>
    </source>
</reference>